<dbReference type="EMBL" id="VSSQ01044368">
    <property type="protein sequence ID" value="MPM98182.1"/>
    <property type="molecule type" value="Genomic_DNA"/>
</dbReference>
<name>A0A645EBZ6_9ZZZZ</name>
<organism evidence="1">
    <name type="scientific">bioreactor metagenome</name>
    <dbReference type="NCBI Taxonomy" id="1076179"/>
    <lineage>
        <taxon>unclassified sequences</taxon>
        <taxon>metagenomes</taxon>
        <taxon>ecological metagenomes</taxon>
    </lineage>
</organism>
<evidence type="ECO:0000313" key="1">
    <source>
        <dbReference type="EMBL" id="MPM98182.1"/>
    </source>
</evidence>
<comment type="caution">
    <text evidence="1">The sequence shown here is derived from an EMBL/GenBank/DDBJ whole genome shotgun (WGS) entry which is preliminary data.</text>
</comment>
<sequence>MRQVGRAKQGLGLFVQLFARTAQRMVAGRDHVGPVRKNLLRNVGGNAHAVRVGILSVYNAKVGAHLPFERGQPAA</sequence>
<proteinExistence type="predicted"/>
<gene>
    <name evidence="1" type="ORF">SDC9_145365</name>
</gene>
<dbReference type="AlphaFoldDB" id="A0A645EBZ6"/>
<protein>
    <submittedName>
        <fullName evidence="1">Uncharacterized protein</fullName>
    </submittedName>
</protein>
<accession>A0A645EBZ6</accession>
<reference evidence="1" key="1">
    <citation type="submission" date="2019-08" db="EMBL/GenBank/DDBJ databases">
        <authorList>
            <person name="Kucharzyk K."/>
            <person name="Murdoch R.W."/>
            <person name="Higgins S."/>
            <person name="Loffler F."/>
        </authorList>
    </citation>
    <scope>NUCLEOTIDE SEQUENCE</scope>
</reference>